<accession>C9RC99</accession>
<dbReference type="EMBL" id="CP001785">
    <property type="protein sequence ID" value="ACX51876.1"/>
    <property type="molecule type" value="Genomic_DNA"/>
</dbReference>
<reference evidence="2 3" key="1">
    <citation type="submission" date="2009-10" db="EMBL/GenBank/DDBJ databases">
        <title>Complete sequence of chromosome of Ammonifex degensii KC4.</title>
        <authorList>
            <consortium name="US DOE Joint Genome Institute"/>
            <person name="Kerfeld C."/>
            <person name="Goodner B."/>
            <person name="Huber H."/>
            <person name="Stetter K."/>
            <person name="Lucas S."/>
            <person name="Copeland A."/>
            <person name="Lapidus A."/>
            <person name="Glavina del Rio T."/>
            <person name="Dalin E."/>
            <person name="Tice H."/>
            <person name="Bruce D."/>
            <person name="Goodwin L."/>
            <person name="Pitluck S."/>
            <person name="Saunders E."/>
            <person name="Brettin T."/>
            <person name="Detter J.C."/>
            <person name="Han C."/>
            <person name="Larimer F."/>
            <person name="Land M."/>
            <person name="Hauser L."/>
            <person name="Kyrpides N."/>
            <person name="Ovchinnikova G."/>
            <person name="Richardson P."/>
        </authorList>
    </citation>
    <scope>NUCLEOTIDE SEQUENCE [LARGE SCALE GENOMIC DNA]</scope>
    <source>
        <strain evidence="3">DSM 10501 / KC4</strain>
    </source>
</reference>
<dbReference type="eggNOG" id="ENOG50336S4">
    <property type="taxonomic scope" value="Bacteria"/>
</dbReference>
<feature type="compositionally biased region" description="Low complexity" evidence="1">
    <location>
        <begin position="267"/>
        <end position="278"/>
    </location>
</feature>
<evidence type="ECO:0000256" key="1">
    <source>
        <dbReference type="SAM" id="MobiDB-lite"/>
    </source>
</evidence>
<sequence>MGPLVGALFFVLGIALAASLPLLTRWAEARQARSRWDRKRKGAPAPSGKTAAKAKAPDIFNLWEVEDVRDGLVRLTRNRWRMVLKLSPVNFSLLDEDGQLVVENALMSALMALDHPVEFVCTTEVVDTRRAVADLAAAKSRETDPVRARYASVLLSFLDELMTRRSALVKRSYCVLGYEAEDPAKARGVLEHRAALLSSALSRARVVATPLDTSELVDLLHHFMNRGRLPRPSDMAEAGALDLVISGRGVRVGGTPVEKEAGGAGAGARPAGARAAEA</sequence>
<name>C9RC99_AMMDK</name>
<dbReference type="AlphaFoldDB" id="C9RC99"/>
<dbReference type="RefSeq" id="WP_015738754.1">
    <property type="nucleotide sequence ID" value="NC_013385.1"/>
</dbReference>
<feature type="region of interest" description="Disordered" evidence="1">
    <location>
        <begin position="255"/>
        <end position="278"/>
    </location>
</feature>
<proteinExistence type="predicted"/>
<dbReference type="KEGG" id="adg:Adeg_0730"/>
<dbReference type="OrthoDB" id="1730162at2"/>
<gene>
    <name evidence="2" type="ordered locus">Adeg_0730</name>
</gene>
<keyword evidence="3" id="KW-1185">Reference proteome</keyword>
<evidence type="ECO:0000313" key="3">
    <source>
        <dbReference type="Proteomes" id="UP000002620"/>
    </source>
</evidence>
<evidence type="ECO:0000313" key="2">
    <source>
        <dbReference type="EMBL" id="ACX51876.1"/>
    </source>
</evidence>
<dbReference type="HOGENOM" id="CLU_999803_0_0_9"/>
<organism evidence="2 3">
    <name type="scientific">Ammonifex degensii (strain DSM 10501 / KC4)</name>
    <dbReference type="NCBI Taxonomy" id="429009"/>
    <lineage>
        <taxon>Bacteria</taxon>
        <taxon>Bacillati</taxon>
        <taxon>Bacillota</taxon>
        <taxon>Clostridia</taxon>
        <taxon>Thermoanaerobacterales</taxon>
        <taxon>Thermoanaerobacteraceae</taxon>
        <taxon>Ammonifex</taxon>
    </lineage>
</organism>
<protein>
    <submittedName>
        <fullName evidence="2">Uncharacterized protein</fullName>
    </submittedName>
</protein>
<dbReference type="STRING" id="429009.Adeg_0730"/>
<dbReference type="Proteomes" id="UP000002620">
    <property type="component" value="Chromosome"/>
</dbReference>